<accession>A0A7Z2ZRX1</accession>
<gene>
    <name evidence="2" type="ORF">HH212_07455</name>
</gene>
<sequence>MLDDVAGQRRWRGNAHERGGAPWPPAPQEVARFLARSFYRKLTRAGFESTHIVGAASELIDQLNLHLHQSKSKSI</sequence>
<protein>
    <submittedName>
        <fullName evidence="2">Uncharacterized protein</fullName>
    </submittedName>
</protein>
<evidence type="ECO:0000313" key="2">
    <source>
        <dbReference type="EMBL" id="QJD99877.1"/>
    </source>
</evidence>
<dbReference type="Proteomes" id="UP000502415">
    <property type="component" value="Chromosome"/>
</dbReference>
<evidence type="ECO:0000256" key="1">
    <source>
        <dbReference type="SAM" id="MobiDB-lite"/>
    </source>
</evidence>
<dbReference type="RefSeq" id="WP_169434826.1">
    <property type="nucleotide sequence ID" value="NZ_CP051685.1"/>
</dbReference>
<dbReference type="EMBL" id="CP051685">
    <property type="protein sequence ID" value="QJD99877.1"/>
    <property type="molecule type" value="Genomic_DNA"/>
</dbReference>
<evidence type="ECO:0000313" key="3">
    <source>
        <dbReference type="Proteomes" id="UP000502415"/>
    </source>
</evidence>
<feature type="region of interest" description="Disordered" evidence="1">
    <location>
        <begin position="1"/>
        <end position="26"/>
    </location>
</feature>
<proteinExistence type="predicted"/>
<dbReference type="KEGG" id="mfy:HH212_07455"/>
<reference evidence="2 3" key="1">
    <citation type="submission" date="2020-04" db="EMBL/GenBank/DDBJ databases">
        <title>Genome sequencing of novel species.</title>
        <authorList>
            <person name="Heo J."/>
            <person name="Kim S.-J."/>
            <person name="Kim J.-S."/>
            <person name="Hong S.-B."/>
            <person name="Kwon S.-W."/>
        </authorList>
    </citation>
    <scope>NUCLEOTIDE SEQUENCE [LARGE SCALE GENOMIC DNA]</scope>
    <source>
        <strain evidence="2 3">GN2-R2</strain>
    </source>
</reference>
<keyword evidence="3" id="KW-1185">Reference proteome</keyword>
<dbReference type="AlphaFoldDB" id="A0A7Z2ZRX1"/>
<organism evidence="2 3">
    <name type="scientific">Massilia forsythiae</name>
    <dbReference type="NCBI Taxonomy" id="2728020"/>
    <lineage>
        <taxon>Bacteria</taxon>
        <taxon>Pseudomonadati</taxon>
        <taxon>Pseudomonadota</taxon>
        <taxon>Betaproteobacteria</taxon>
        <taxon>Burkholderiales</taxon>
        <taxon>Oxalobacteraceae</taxon>
        <taxon>Telluria group</taxon>
        <taxon>Massilia</taxon>
    </lineage>
</organism>
<name>A0A7Z2ZRX1_9BURK</name>